<proteinExistence type="predicted"/>
<evidence type="ECO:0000313" key="2">
    <source>
        <dbReference type="Proteomes" id="UP001443914"/>
    </source>
</evidence>
<dbReference type="Proteomes" id="UP001443914">
    <property type="component" value="Unassembled WGS sequence"/>
</dbReference>
<gene>
    <name evidence="1" type="ORF">RND81_10G091200</name>
</gene>
<dbReference type="PANTHER" id="PTHR37758">
    <property type="entry name" value="OS03G0334300 PROTEIN"/>
    <property type="match status" value="1"/>
</dbReference>
<dbReference type="AlphaFoldDB" id="A0AAW1I294"/>
<comment type="caution">
    <text evidence="1">The sequence shown here is derived from an EMBL/GenBank/DDBJ whole genome shotgun (WGS) entry which is preliminary data.</text>
</comment>
<protein>
    <submittedName>
        <fullName evidence="1">Uncharacterized protein</fullName>
    </submittedName>
</protein>
<organism evidence="1 2">
    <name type="scientific">Saponaria officinalis</name>
    <name type="common">Common soapwort</name>
    <name type="synonym">Lychnis saponaria</name>
    <dbReference type="NCBI Taxonomy" id="3572"/>
    <lineage>
        <taxon>Eukaryota</taxon>
        <taxon>Viridiplantae</taxon>
        <taxon>Streptophyta</taxon>
        <taxon>Embryophyta</taxon>
        <taxon>Tracheophyta</taxon>
        <taxon>Spermatophyta</taxon>
        <taxon>Magnoliopsida</taxon>
        <taxon>eudicotyledons</taxon>
        <taxon>Gunneridae</taxon>
        <taxon>Pentapetalae</taxon>
        <taxon>Caryophyllales</taxon>
        <taxon>Caryophyllaceae</taxon>
        <taxon>Caryophylleae</taxon>
        <taxon>Saponaria</taxon>
    </lineage>
</organism>
<sequence>MELSLLSMSHQKPIILPCNITSTTRKQTLMKWAPPQRSMREGIKCGKNTSSDVVQLRKDFEEIIEKHEMMEKCKEMEKSGEMVELIECLENEAIMGDDVGNQPFDYNRRALLFDKSSKVFQALKHQLGTFDVGSD</sequence>
<dbReference type="GO" id="GO:0009507">
    <property type="term" value="C:chloroplast"/>
    <property type="evidence" value="ECO:0007669"/>
    <property type="project" value="TreeGrafter"/>
</dbReference>
<accession>A0AAW1I294</accession>
<dbReference type="PANTHER" id="PTHR37758:SF1">
    <property type="entry name" value="OS03G0334300 PROTEIN"/>
    <property type="match status" value="1"/>
</dbReference>
<evidence type="ECO:0000313" key="1">
    <source>
        <dbReference type="EMBL" id="KAK9682713.1"/>
    </source>
</evidence>
<dbReference type="EMBL" id="JBDFQZ010000010">
    <property type="protein sequence ID" value="KAK9682713.1"/>
    <property type="molecule type" value="Genomic_DNA"/>
</dbReference>
<keyword evidence="2" id="KW-1185">Reference proteome</keyword>
<reference evidence="1" key="1">
    <citation type="submission" date="2024-03" db="EMBL/GenBank/DDBJ databases">
        <title>WGS assembly of Saponaria officinalis var. Norfolk2.</title>
        <authorList>
            <person name="Jenkins J."/>
            <person name="Shu S."/>
            <person name="Grimwood J."/>
            <person name="Barry K."/>
            <person name="Goodstein D."/>
            <person name="Schmutz J."/>
            <person name="Leebens-Mack J."/>
            <person name="Osbourn A."/>
        </authorList>
    </citation>
    <scope>NUCLEOTIDE SEQUENCE [LARGE SCALE GENOMIC DNA]</scope>
    <source>
        <strain evidence="1">JIC</strain>
    </source>
</reference>
<name>A0AAW1I294_SAPOF</name>